<feature type="transmembrane region" description="Helical" evidence="1">
    <location>
        <begin position="38"/>
        <end position="60"/>
    </location>
</feature>
<sequence length="162" mass="17996">MGSSQTSGRLTGVILGSIVLYLIFNIGSIFLIDPRKYPTLLVVVTVLGVLGFGLGIYLATRWALKPPRYREAEKIGQLVQGRIVDCAPTGWKHKRSRGFSTGIVAQEYRINLEINQPNQPSMQATIYSYFGNAKIPRKGQYLSLKQHPQHPEVIVLATPTTE</sequence>
<reference evidence="2 3" key="1">
    <citation type="submission" date="2024-02" db="EMBL/GenBank/DDBJ databases">
        <title>Herpetosiphon gulosus NBRC 112829.</title>
        <authorList>
            <person name="Ichikawa N."/>
            <person name="Katano-Makiyama Y."/>
            <person name="Hidaka K."/>
        </authorList>
    </citation>
    <scope>NUCLEOTIDE SEQUENCE [LARGE SCALE GENOMIC DNA]</scope>
    <source>
        <strain evidence="2 3">NBRC 112829</strain>
    </source>
</reference>
<evidence type="ECO:0000313" key="3">
    <source>
        <dbReference type="Proteomes" id="UP001428290"/>
    </source>
</evidence>
<proteinExistence type="predicted"/>
<protein>
    <recommendedName>
        <fullName evidence="4">DUF3592 domain-containing protein</fullName>
    </recommendedName>
</protein>
<evidence type="ECO:0008006" key="4">
    <source>
        <dbReference type="Google" id="ProtNLM"/>
    </source>
</evidence>
<organism evidence="2 3">
    <name type="scientific">Herpetosiphon gulosus</name>
    <dbReference type="NCBI Taxonomy" id="1973496"/>
    <lineage>
        <taxon>Bacteria</taxon>
        <taxon>Bacillati</taxon>
        <taxon>Chloroflexota</taxon>
        <taxon>Chloroflexia</taxon>
        <taxon>Herpetosiphonales</taxon>
        <taxon>Herpetosiphonaceae</taxon>
        <taxon>Herpetosiphon</taxon>
    </lineage>
</organism>
<name>A0ABP9X4X8_9CHLR</name>
<dbReference type="EMBL" id="BAABRU010000018">
    <property type="protein sequence ID" value="GAA5530460.1"/>
    <property type="molecule type" value="Genomic_DNA"/>
</dbReference>
<keyword evidence="1" id="KW-1133">Transmembrane helix</keyword>
<keyword evidence="1" id="KW-0812">Transmembrane</keyword>
<accession>A0ABP9X4X8</accession>
<evidence type="ECO:0000256" key="1">
    <source>
        <dbReference type="SAM" id="Phobius"/>
    </source>
</evidence>
<comment type="caution">
    <text evidence="2">The sequence shown here is derived from an EMBL/GenBank/DDBJ whole genome shotgun (WGS) entry which is preliminary data.</text>
</comment>
<evidence type="ECO:0000313" key="2">
    <source>
        <dbReference type="EMBL" id="GAA5530460.1"/>
    </source>
</evidence>
<feature type="transmembrane region" description="Helical" evidence="1">
    <location>
        <begin position="12"/>
        <end position="32"/>
    </location>
</feature>
<dbReference type="Proteomes" id="UP001428290">
    <property type="component" value="Unassembled WGS sequence"/>
</dbReference>
<keyword evidence="1" id="KW-0472">Membrane</keyword>
<dbReference type="RefSeq" id="WP_345724055.1">
    <property type="nucleotide sequence ID" value="NZ_BAABRU010000018.1"/>
</dbReference>
<keyword evidence="3" id="KW-1185">Reference proteome</keyword>
<gene>
    <name evidence="2" type="ORF">Hgul01_04279</name>
</gene>